<keyword evidence="1" id="KW-0732">Signal</keyword>
<feature type="signal peptide" evidence="1">
    <location>
        <begin position="1"/>
        <end position="23"/>
    </location>
</feature>
<comment type="caution">
    <text evidence="2">The sequence shown here is derived from an EMBL/GenBank/DDBJ whole genome shotgun (WGS) entry which is preliminary data.</text>
</comment>
<dbReference type="RefSeq" id="WP_112746852.1">
    <property type="nucleotide sequence ID" value="NZ_QMFY01000004.1"/>
</dbReference>
<reference evidence="2 3" key="1">
    <citation type="submission" date="2018-06" db="EMBL/GenBank/DDBJ databases">
        <title>Chryseolinea flavus sp. nov., a member of the phylum Bacteroidetes isolated from soil.</title>
        <authorList>
            <person name="Li Y."/>
            <person name="Wang J."/>
        </authorList>
    </citation>
    <scope>NUCLEOTIDE SEQUENCE [LARGE SCALE GENOMIC DNA]</scope>
    <source>
        <strain evidence="2 3">SDU1-6</strain>
    </source>
</reference>
<evidence type="ECO:0000313" key="3">
    <source>
        <dbReference type="Proteomes" id="UP000251889"/>
    </source>
</evidence>
<dbReference type="Proteomes" id="UP000251889">
    <property type="component" value="Unassembled WGS sequence"/>
</dbReference>
<organism evidence="2 3">
    <name type="scientific">Pseudochryseolinea flava</name>
    <dbReference type="NCBI Taxonomy" id="2059302"/>
    <lineage>
        <taxon>Bacteria</taxon>
        <taxon>Pseudomonadati</taxon>
        <taxon>Bacteroidota</taxon>
        <taxon>Cytophagia</taxon>
        <taxon>Cytophagales</taxon>
        <taxon>Fulvivirgaceae</taxon>
        <taxon>Pseudochryseolinea</taxon>
    </lineage>
</organism>
<name>A0A364Y3L0_9BACT</name>
<dbReference type="InterPro" id="IPR011990">
    <property type="entry name" value="TPR-like_helical_dom_sf"/>
</dbReference>
<feature type="chain" id="PRO_5016677236" description="Tetratricopeptide repeat protein" evidence="1">
    <location>
        <begin position="24"/>
        <end position="212"/>
    </location>
</feature>
<sequence>MNKLQATINTLLLFVLATTISYAQVPDEQTRVQDFKQQNEQQRKTLLLQQMDSGVVLMDNGRYQEAEVKFKYVLDNIKGVPSDLTFYFGKNSFYLAKNKQAIDWLNKYIQLKGTNGQFYQEATTIKRDAESAYLKEKSVEIKKATEVLSVDYDIDCGPSGLVTCPVCKGDHVIVKKAAFGDEYKTCGFCNKHGLLTCEQYNQLLRGELKSKL</sequence>
<dbReference type="SUPFAM" id="SSF48452">
    <property type="entry name" value="TPR-like"/>
    <property type="match status" value="1"/>
</dbReference>
<accession>A0A364Y3L0</accession>
<gene>
    <name evidence="2" type="ORF">DQQ10_10710</name>
</gene>
<dbReference type="OrthoDB" id="837043at2"/>
<keyword evidence="3" id="KW-1185">Reference proteome</keyword>
<proteinExistence type="predicted"/>
<evidence type="ECO:0000256" key="1">
    <source>
        <dbReference type="SAM" id="SignalP"/>
    </source>
</evidence>
<dbReference type="EMBL" id="QMFY01000004">
    <property type="protein sequence ID" value="RAW01366.1"/>
    <property type="molecule type" value="Genomic_DNA"/>
</dbReference>
<evidence type="ECO:0008006" key="4">
    <source>
        <dbReference type="Google" id="ProtNLM"/>
    </source>
</evidence>
<protein>
    <recommendedName>
        <fullName evidence="4">Tetratricopeptide repeat protein</fullName>
    </recommendedName>
</protein>
<dbReference type="AlphaFoldDB" id="A0A364Y3L0"/>
<evidence type="ECO:0000313" key="2">
    <source>
        <dbReference type="EMBL" id="RAW01366.1"/>
    </source>
</evidence>